<evidence type="ECO:0000313" key="4">
    <source>
        <dbReference type="EMBL" id="OAH15969.1"/>
    </source>
</evidence>
<sequence length="178" mass="19096">MTLSHTAMRPPPMALPSSGEQARPAPVTPALAHVRTGMHRHGMIALPAEERWVRTARHFAASLLARWDVVPEDRDSVLLIVGELAGNAAQHGRADMIVSLALEGRAVHIEVADYGATAPSPHPRCTGASDEHGRGMGIVELLADWTETLEGRDHRRDRAGLRVATAPAEQPQADLALA</sequence>
<keyword evidence="1" id="KW-0808">Transferase</keyword>
<dbReference type="Pfam" id="PF13581">
    <property type="entry name" value="HATPase_c_2"/>
    <property type="match status" value="1"/>
</dbReference>
<dbReference type="CDD" id="cd16936">
    <property type="entry name" value="HATPase_RsbW-like"/>
    <property type="match status" value="1"/>
</dbReference>
<dbReference type="AlphaFoldDB" id="A0A177HZE9"/>
<dbReference type="Gene3D" id="3.30.565.10">
    <property type="entry name" value="Histidine kinase-like ATPase, C-terminal domain"/>
    <property type="match status" value="1"/>
</dbReference>
<dbReference type="GO" id="GO:0004674">
    <property type="term" value="F:protein serine/threonine kinase activity"/>
    <property type="evidence" value="ECO:0007669"/>
    <property type="project" value="UniProtKB-KW"/>
</dbReference>
<dbReference type="PANTHER" id="PTHR35526">
    <property type="entry name" value="ANTI-SIGMA-F FACTOR RSBW-RELATED"/>
    <property type="match status" value="1"/>
</dbReference>
<feature type="region of interest" description="Disordered" evidence="2">
    <location>
        <begin position="1"/>
        <end position="26"/>
    </location>
</feature>
<evidence type="ECO:0000256" key="2">
    <source>
        <dbReference type="SAM" id="MobiDB-lite"/>
    </source>
</evidence>
<dbReference type="Proteomes" id="UP000077381">
    <property type="component" value="Unassembled WGS sequence"/>
</dbReference>
<keyword evidence="1" id="KW-0418">Kinase</keyword>
<organism evidence="4 5">
    <name type="scientific">Streptomyces jeddahensis</name>
    <dbReference type="NCBI Taxonomy" id="1716141"/>
    <lineage>
        <taxon>Bacteria</taxon>
        <taxon>Bacillati</taxon>
        <taxon>Actinomycetota</taxon>
        <taxon>Actinomycetes</taxon>
        <taxon>Kitasatosporales</taxon>
        <taxon>Streptomycetaceae</taxon>
        <taxon>Streptomyces</taxon>
    </lineage>
</organism>
<dbReference type="InterPro" id="IPR050267">
    <property type="entry name" value="Anti-sigma-factor_SerPK"/>
</dbReference>
<dbReference type="InterPro" id="IPR036890">
    <property type="entry name" value="HATPase_C_sf"/>
</dbReference>
<feature type="domain" description="Histidine kinase/HSP90-like ATPase" evidence="3">
    <location>
        <begin position="46"/>
        <end position="147"/>
    </location>
</feature>
<comment type="caution">
    <text evidence="4">The sequence shown here is derived from an EMBL/GenBank/DDBJ whole genome shotgun (WGS) entry which is preliminary data.</text>
</comment>
<evidence type="ECO:0000256" key="1">
    <source>
        <dbReference type="ARBA" id="ARBA00022527"/>
    </source>
</evidence>
<name>A0A177HZE9_9ACTN</name>
<keyword evidence="5" id="KW-1185">Reference proteome</keyword>
<accession>A0A177HZE9</accession>
<dbReference type="SUPFAM" id="SSF55874">
    <property type="entry name" value="ATPase domain of HSP90 chaperone/DNA topoisomerase II/histidine kinase"/>
    <property type="match status" value="1"/>
</dbReference>
<protein>
    <recommendedName>
        <fullName evidence="3">Histidine kinase/HSP90-like ATPase domain-containing protein</fullName>
    </recommendedName>
</protein>
<dbReference type="RefSeq" id="WP_232789508.1">
    <property type="nucleotide sequence ID" value="NZ_LOHS01000029.1"/>
</dbReference>
<dbReference type="PANTHER" id="PTHR35526:SF3">
    <property type="entry name" value="ANTI-SIGMA-F FACTOR RSBW"/>
    <property type="match status" value="1"/>
</dbReference>
<dbReference type="InterPro" id="IPR003594">
    <property type="entry name" value="HATPase_dom"/>
</dbReference>
<reference evidence="4 5" key="1">
    <citation type="submission" date="2015-12" db="EMBL/GenBank/DDBJ databases">
        <title>Genome sequence of Streptomyces sp. G25.</title>
        <authorList>
            <person name="Poehlein A."/>
            <person name="Roettig A."/>
            <person name="Hiessl S."/>
            <person name="Hauschild P."/>
            <person name="Schauer J."/>
            <person name="Madkour M.H."/>
            <person name="Al-Ansari A.M."/>
            <person name="Almakishah N.H."/>
            <person name="Steinbuechel A."/>
            <person name="Daniel R."/>
        </authorList>
    </citation>
    <scope>NUCLEOTIDE SEQUENCE [LARGE SCALE GENOMIC DNA]</scope>
    <source>
        <strain evidence="5">G25(2015)</strain>
    </source>
</reference>
<dbReference type="PATRIC" id="fig|1716141.3.peg.714"/>
<evidence type="ECO:0000259" key="3">
    <source>
        <dbReference type="Pfam" id="PF13581"/>
    </source>
</evidence>
<dbReference type="STRING" id="1716141.STSP_06720"/>
<proteinExistence type="predicted"/>
<gene>
    <name evidence="4" type="ORF">STSP_06720</name>
</gene>
<keyword evidence="1" id="KW-0723">Serine/threonine-protein kinase</keyword>
<evidence type="ECO:0000313" key="5">
    <source>
        <dbReference type="Proteomes" id="UP000077381"/>
    </source>
</evidence>
<dbReference type="EMBL" id="LOHS01000029">
    <property type="protein sequence ID" value="OAH15969.1"/>
    <property type="molecule type" value="Genomic_DNA"/>
</dbReference>